<dbReference type="STRING" id="1184267.A11Q_1107"/>
<dbReference type="KEGG" id="bex:A11Q_1107"/>
<dbReference type="Proteomes" id="UP000012040">
    <property type="component" value="Chromosome"/>
</dbReference>
<proteinExistence type="predicted"/>
<organism evidence="1 2">
    <name type="scientific">Pseudobdellovibrio exovorus JSS</name>
    <dbReference type="NCBI Taxonomy" id="1184267"/>
    <lineage>
        <taxon>Bacteria</taxon>
        <taxon>Pseudomonadati</taxon>
        <taxon>Bdellovibrionota</taxon>
        <taxon>Bdellovibrionia</taxon>
        <taxon>Bdellovibrionales</taxon>
        <taxon>Pseudobdellovibrionaceae</taxon>
        <taxon>Pseudobdellovibrio</taxon>
    </lineage>
</organism>
<dbReference type="AlphaFoldDB" id="M4V7X2"/>
<accession>M4V7X2</accession>
<keyword evidence="2" id="KW-1185">Reference proteome</keyword>
<name>M4V7X2_9BACT</name>
<gene>
    <name evidence="1" type="ORF">A11Q_1107</name>
</gene>
<dbReference type="HOGENOM" id="CLU_3212939_0_0_7"/>
<evidence type="ECO:0000313" key="2">
    <source>
        <dbReference type="Proteomes" id="UP000012040"/>
    </source>
</evidence>
<sequence>MMYGQCLKFTPAKSQLIEIHYHLAISPFSFDFHLEKYKMVFKSS</sequence>
<reference evidence="1 2" key="1">
    <citation type="journal article" date="2013" name="ISME J.">
        <title>By their genes ye shall know them: genomic signatures of predatory bacteria.</title>
        <authorList>
            <person name="Pasternak Z."/>
            <person name="Pietrokovski S."/>
            <person name="Rotem O."/>
            <person name="Gophna U."/>
            <person name="Lurie-Weinberger M.N."/>
            <person name="Jurkevitch E."/>
        </authorList>
    </citation>
    <scope>NUCLEOTIDE SEQUENCE [LARGE SCALE GENOMIC DNA]</scope>
    <source>
        <strain evidence="1 2">JSS</strain>
    </source>
</reference>
<dbReference type="EMBL" id="CP003537">
    <property type="protein sequence ID" value="AGH95323.1"/>
    <property type="molecule type" value="Genomic_DNA"/>
</dbReference>
<protein>
    <submittedName>
        <fullName evidence="1">Uncharacterized protein</fullName>
    </submittedName>
</protein>
<evidence type="ECO:0000313" key="1">
    <source>
        <dbReference type="EMBL" id="AGH95323.1"/>
    </source>
</evidence>